<dbReference type="PANTHER" id="PTHR44675:SF1">
    <property type="entry name" value="P21-ACTIVATED PROTEIN KINASE-INTERACTING PROTEIN 1"/>
    <property type="match status" value="1"/>
</dbReference>
<dbReference type="Gene3D" id="2.130.10.10">
    <property type="entry name" value="YVTN repeat-like/Quinoprotein amine dehydrogenase"/>
    <property type="match status" value="2"/>
</dbReference>
<dbReference type="PROSITE" id="PS50294">
    <property type="entry name" value="WD_REPEATS_REGION"/>
    <property type="match status" value="1"/>
</dbReference>
<dbReference type="EMBL" id="CAXLJL010000123">
    <property type="protein sequence ID" value="CAL5132432.1"/>
    <property type="molecule type" value="Genomic_DNA"/>
</dbReference>
<dbReference type="AlphaFoldDB" id="A0AAV2T4P4"/>
<evidence type="ECO:0000313" key="4">
    <source>
        <dbReference type="Proteomes" id="UP001497525"/>
    </source>
</evidence>
<evidence type="ECO:0000313" key="3">
    <source>
        <dbReference type="EMBL" id="CAL5132432.1"/>
    </source>
</evidence>
<proteinExistence type="predicted"/>
<dbReference type="SMART" id="SM00320">
    <property type="entry name" value="WD40"/>
    <property type="match status" value="3"/>
</dbReference>
<sequence length="403" mass="44443">MMANSLVVACGTYDGSVFAMLYSHEQINNTGPAPLKACLVDPAAHSGAVTALATKRDFIISGSTDESLQVFSLSNRTRLGSLDLHTGTIRQLDFSADSAPASLLHLFSASDDGCIAIWRAEINSRMPNPSAWECIRVLRRHKGPVLSMAIHPSNHYAYSLSEDKVFRVWNLMRGRQAYATRLKNIADGAQTVQISPTGKRILFGWPNRFDVVDLSGAESENDQNSGRCLGSVHFPQQLSATAVFHSEDDDNNDGSKQPLFVYMLAGLDALLHAFRLPISPKSKSAKTAEEMGQLKLPGKRIKFIKVLHWPQCFREQSPPVYGFRSRLTIVATTESSGSHLRGYCINFHSCQTLEVDKSFFPVFTYDIPSVRITSLAVDWLPENKSELCDPNGDVSMSNDSQPT</sequence>
<dbReference type="Pfam" id="PF00400">
    <property type="entry name" value="WD40"/>
    <property type="match status" value="2"/>
</dbReference>
<comment type="function">
    <text evidence="1">Negatively regulates the PAK1 kinase. PAK1 is a member of the PAK kinase family, which has been shown to play a positive role in the regulation of signaling pathways involving MAPK8 and RELA. PAK1 exists as an inactive homodimer, which is activated by binding of small GTPases such as CDC42 to an N-terminal regulatory domain. PAK1IP1 also binds to the N-terminus of PAK1, and inhibits the specific activation of PAK1 by CDC42. May be involved in ribosomal large subunit assembly.</text>
</comment>
<dbReference type="Proteomes" id="UP001497525">
    <property type="component" value="Unassembled WGS sequence"/>
</dbReference>
<organism evidence="3 4">
    <name type="scientific">Calicophoron daubneyi</name>
    <name type="common">Rumen fluke</name>
    <name type="synonym">Paramphistomum daubneyi</name>
    <dbReference type="NCBI Taxonomy" id="300641"/>
    <lineage>
        <taxon>Eukaryota</taxon>
        <taxon>Metazoa</taxon>
        <taxon>Spiralia</taxon>
        <taxon>Lophotrochozoa</taxon>
        <taxon>Platyhelminthes</taxon>
        <taxon>Trematoda</taxon>
        <taxon>Digenea</taxon>
        <taxon>Plagiorchiida</taxon>
        <taxon>Pronocephalata</taxon>
        <taxon>Paramphistomoidea</taxon>
        <taxon>Paramphistomidae</taxon>
        <taxon>Calicophoron</taxon>
    </lineage>
</organism>
<comment type="caution">
    <text evidence="3">The sequence shown here is derived from an EMBL/GenBank/DDBJ whole genome shotgun (WGS) entry which is preliminary data.</text>
</comment>
<gene>
    <name evidence="3" type="ORF">CDAUBV1_LOCUS5260</name>
</gene>
<dbReference type="PROSITE" id="PS50082">
    <property type="entry name" value="WD_REPEATS_2"/>
    <property type="match status" value="1"/>
</dbReference>
<evidence type="ECO:0000256" key="1">
    <source>
        <dbReference type="ARBA" id="ARBA00045213"/>
    </source>
</evidence>
<accession>A0AAV2T4P4</accession>
<dbReference type="InterPro" id="IPR051959">
    <property type="entry name" value="PAK1-Kinase_Regulator"/>
</dbReference>
<dbReference type="InterPro" id="IPR036322">
    <property type="entry name" value="WD40_repeat_dom_sf"/>
</dbReference>
<name>A0AAV2T4P4_CALDB</name>
<dbReference type="SUPFAM" id="SSF50978">
    <property type="entry name" value="WD40 repeat-like"/>
    <property type="match status" value="1"/>
</dbReference>
<protein>
    <submittedName>
        <fullName evidence="3">Uncharacterized protein</fullName>
    </submittedName>
</protein>
<feature type="repeat" description="WD" evidence="2">
    <location>
        <begin position="138"/>
        <end position="179"/>
    </location>
</feature>
<evidence type="ECO:0000256" key="2">
    <source>
        <dbReference type="PROSITE-ProRule" id="PRU00221"/>
    </source>
</evidence>
<keyword evidence="2" id="KW-0853">WD repeat</keyword>
<dbReference type="InterPro" id="IPR015943">
    <property type="entry name" value="WD40/YVTN_repeat-like_dom_sf"/>
</dbReference>
<reference evidence="3" key="1">
    <citation type="submission" date="2024-06" db="EMBL/GenBank/DDBJ databases">
        <authorList>
            <person name="Liu X."/>
            <person name="Lenzi L."/>
            <person name="Haldenby T S."/>
            <person name="Uol C."/>
        </authorList>
    </citation>
    <scope>NUCLEOTIDE SEQUENCE</scope>
</reference>
<dbReference type="PANTHER" id="PTHR44675">
    <property type="entry name" value="PAK1 INTERACTING PROTEIN 1"/>
    <property type="match status" value="1"/>
</dbReference>
<dbReference type="InterPro" id="IPR001680">
    <property type="entry name" value="WD40_rpt"/>
</dbReference>